<gene>
    <name evidence="2" type="primary">Piso0_004892</name>
    <name evidence="2" type="ORF">GNLVRS01_PISO0N03379g</name>
</gene>
<feature type="compositionally biased region" description="Basic and acidic residues" evidence="1">
    <location>
        <begin position="710"/>
        <end position="720"/>
    </location>
</feature>
<feature type="region of interest" description="Disordered" evidence="1">
    <location>
        <begin position="456"/>
        <end position="933"/>
    </location>
</feature>
<dbReference type="AlphaFoldDB" id="G8Y0Q2"/>
<feature type="region of interest" description="Disordered" evidence="1">
    <location>
        <begin position="1"/>
        <end position="41"/>
    </location>
</feature>
<feature type="compositionally biased region" description="Polar residues" evidence="1">
    <location>
        <begin position="828"/>
        <end position="838"/>
    </location>
</feature>
<dbReference type="InParanoid" id="G8Y0Q2"/>
<feature type="compositionally biased region" description="Polar residues" evidence="1">
    <location>
        <begin position="582"/>
        <end position="593"/>
    </location>
</feature>
<feature type="compositionally biased region" description="Polar residues" evidence="1">
    <location>
        <begin position="600"/>
        <end position="624"/>
    </location>
</feature>
<feature type="region of interest" description="Disordered" evidence="1">
    <location>
        <begin position="401"/>
        <end position="426"/>
    </location>
</feature>
<feature type="region of interest" description="Disordered" evidence="1">
    <location>
        <begin position="78"/>
        <end position="100"/>
    </location>
</feature>
<feature type="compositionally biased region" description="Basic and acidic residues" evidence="1">
    <location>
        <begin position="464"/>
        <end position="551"/>
    </location>
</feature>
<dbReference type="STRING" id="559304.G8Y0Q2"/>
<protein>
    <submittedName>
        <fullName evidence="2">Piso0_004892 protein</fullName>
    </submittedName>
</protein>
<feature type="compositionally biased region" description="Basic and acidic residues" evidence="1">
    <location>
        <begin position="869"/>
        <end position="880"/>
    </location>
</feature>
<evidence type="ECO:0000256" key="1">
    <source>
        <dbReference type="SAM" id="MobiDB-lite"/>
    </source>
</evidence>
<dbReference type="eggNOG" id="ENOG502QQDI">
    <property type="taxonomic scope" value="Eukaryota"/>
</dbReference>
<evidence type="ECO:0000313" key="2">
    <source>
        <dbReference type="EMBL" id="CCE86405.1"/>
    </source>
</evidence>
<feature type="compositionally biased region" description="Acidic residues" evidence="1">
    <location>
        <begin position="754"/>
        <end position="773"/>
    </location>
</feature>
<proteinExistence type="predicted"/>
<feature type="region of interest" description="Disordered" evidence="1">
    <location>
        <begin position="197"/>
        <end position="291"/>
    </location>
</feature>
<keyword evidence="3" id="KW-1185">Reference proteome</keyword>
<dbReference type="EMBL" id="FO082046">
    <property type="protein sequence ID" value="CCE86405.1"/>
    <property type="molecule type" value="Genomic_DNA"/>
</dbReference>
<dbReference type="HOGENOM" id="CLU_309960_0_0_1"/>
<feature type="compositionally biased region" description="Basic and acidic residues" evidence="1">
    <location>
        <begin position="637"/>
        <end position="677"/>
    </location>
</feature>
<feature type="compositionally biased region" description="Polar residues" evidence="1">
    <location>
        <begin position="212"/>
        <end position="224"/>
    </location>
</feature>
<reference evidence="2 3" key="1">
    <citation type="journal article" date="2012" name="G3 (Bethesda)">
        <title>Pichia sorbitophila, an interspecies yeast hybrid reveals early steps of genome resolution following polyploidization.</title>
        <authorList>
            <person name="Leh Louis V."/>
            <person name="Despons L."/>
            <person name="Friedrich A."/>
            <person name="Martin T."/>
            <person name="Durrens P."/>
            <person name="Casaregola S."/>
            <person name="Neuveglise C."/>
            <person name="Fairhead C."/>
            <person name="Marck C."/>
            <person name="Cruz J.A."/>
            <person name="Straub M.L."/>
            <person name="Kugler V."/>
            <person name="Sacerdot C."/>
            <person name="Uzunov Z."/>
            <person name="Thierry A."/>
            <person name="Weiss S."/>
            <person name="Bleykasten C."/>
            <person name="De Montigny J."/>
            <person name="Jacques N."/>
            <person name="Jung P."/>
            <person name="Lemaire M."/>
            <person name="Mallet S."/>
            <person name="Morel G."/>
            <person name="Richard G.F."/>
            <person name="Sarkar A."/>
            <person name="Savel G."/>
            <person name="Schacherer J."/>
            <person name="Seret M.L."/>
            <person name="Talla E."/>
            <person name="Samson G."/>
            <person name="Jubin C."/>
            <person name="Poulain J."/>
            <person name="Vacherie B."/>
            <person name="Barbe V."/>
            <person name="Pelletier E."/>
            <person name="Sherman D.J."/>
            <person name="Westhof E."/>
            <person name="Weissenbach J."/>
            <person name="Baret P.V."/>
            <person name="Wincker P."/>
            <person name="Gaillardin C."/>
            <person name="Dujon B."/>
            <person name="Souciet J.L."/>
        </authorList>
    </citation>
    <scope>NUCLEOTIDE SEQUENCE [LARGE SCALE GENOMIC DNA]</scope>
    <source>
        <strain evidence="3">ATCC MYA-4447 / BCRC 22081 / CBS 7064 / NBRC 10061 / NRRL Y-12695</strain>
    </source>
</reference>
<accession>G8Y0Q2</accession>
<organism evidence="2 3">
    <name type="scientific">Pichia sorbitophila (strain ATCC MYA-4447 / BCRC 22081 / CBS 7064 / NBRC 10061 / NRRL Y-12695)</name>
    <name type="common">Hybrid yeast</name>
    <dbReference type="NCBI Taxonomy" id="559304"/>
    <lineage>
        <taxon>Eukaryota</taxon>
        <taxon>Fungi</taxon>
        <taxon>Dikarya</taxon>
        <taxon>Ascomycota</taxon>
        <taxon>Saccharomycotina</taxon>
        <taxon>Pichiomycetes</taxon>
        <taxon>Debaryomycetaceae</taxon>
        <taxon>Millerozyma</taxon>
    </lineage>
</organism>
<evidence type="ECO:0000313" key="3">
    <source>
        <dbReference type="Proteomes" id="UP000005222"/>
    </source>
</evidence>
<name>G8Y0Q2_PICSO</name>
<feature type="compositionally biased region" description="Low complexity" evidence="1">
    <location>
        <begin position="900"/>
        <end position="909"/>
    </location>
</feature>
<dbReference type="Proteomes" id="UP000005222">
    <property type="component" value="Chromosome N"/>
</dbReference>
<feature type="compositionally biased region" description="Basic and acidic residues" evidence="1">
    <location>
        <begin position="800"/>
        <end position="818"/>
    </location>
</feature>
<dbReference type="OMA" id="LAYGHAN"/>
<dbReference type="OrthoDB" id="4096741at2759"/>
<feature type="compositionally biased region" description="Basic and acidic residues" evidence="1">
    <location>
        <begin position="729"/>
        <end position="740"/>
    </location>
</feature>
<feature type="compositionally biased region" description="Polar residues" evidence="1">
    <location>
        <begin position="783"/>
        <end position="798"/>
    </location>
</feature>
<sequence length="950" mass="105768">MAAAAALRMHQQERQPEARLAPVQAARRANSLRGPSRSNSLRTYVYNPKPSYTVGQPADLHSTRRHSSLTNRYSSGLAYGHANVKPKPAPRDIYSPDVTSDYDENYDGDVTITTKTTKVMDPSGRTQSITVETIKTFPDGSTVTNTTAKNISRGGSRVNSLRNNSMLSNGANGYSLTKIDEDLHDFEYNYELDHQNNLHSVPDGSGLDHNRNNSLMLNHNQYEPPSTDALRKDDLQYHSDTSSNTNGIGGLHGSDPNKPLRSILKKKNTVKPEDNTTTHAVTPDDPMESPRHPYAMFSGKNSNEGTSENLTPVIDQNKTFTPLKSPESTYRKPTSIASPQSRYEDIVSSHSMNSVPNSIKFKDRVETIPYDEPETPNKEENDRLLYERALKVANERVYGNKDVANASDNASKSLNRKRSQKQRKVEQIENQGLSGEYKYENHHKGFVGLSLRDNQANHNLNTGESRDSKEPRESKDKGKLMKIMTKDKNKVLEKEKKHAEKEKLKRLEKEKKTAEKERAKILEKEKKNEEKEKKNSEKEKKKGSKSPKDHLLPSFQYILKKKPNKDSSHSSSESEVPAGGTLSENSTIVSENVSGAPKSLSENETPKNIQTPSENIATIVSNGPSEAEQAPKQSPKASDRVVTDEIDGTREEEKHTLDPFAKRDRNQLKNDSRDITDLHSAADVGKSSIKQEEGTVLTNEAPDASIVESNEDHQGMHKTEGPMFGYVGEPEKRQNNDIHHITVPQLNEVKSDSELDPEEDLDEVFVDPEDIQEDASMKLPDPQVNSPSLKQENTSNLAKSEPEQKTEEVLDHSPEINPEKVTSIDIPNENSDTFLTSNGEDEAVSTHTHENVPNVISTGSKVTGLENRVAQHQETKEKEANGPIIDASPLSRNAEEGKPANDAASSSAYDDSKPIANNGNDLEKHSGSKAKKGKKFKEKLFKYFVNSYDK</sequence>